<proteinExistence type="predicted"/>
<dbReference type="EMBL" id="BAAAEJ010000007">
    <property type="protein sequence ID" value="GAA0392082.1"/>
    <property type="molecule type" value="Genomic_DNA"/>
</dbReference>
<dbReference type="Proteomes" id="UP001500791">
    <property type="component" value="Unassembled WGS sequence"/>
</dbReference>
<keyword evidence="2" id="KW-1185">Reference proteome</keyword>
<sequence length="159" mass="16406">MAVAGLVSACGQGEDSSAAQAPELAQSHGADVAAVATSGLSPSAPVSAAEEAAAGGPATAVFPAAFRGNWDYNENGCGADESGTRFRITASEVKGYEDTSKLQAIEIIDDLTVRVVMENESSDGNKVLTQVWRLSPVAGINLRMETHGKTIRALRCDPV</sequence>
<evidence type="ECO:0000313" key="1">
    <source>
        <dbReference type="EMBL" id="GAA0392082.1"/>
    </source>
</evidence>
<protein>
    <submittedName>
        <fullName evidence="1">Uncharacterized protein</fullName>
    </submittedName>
</protein>
<accession>A0ABP3I6J7</accession>
<name>A0ABP3I6J7_9CAUL</name>
<comment type="caution">
    <text evidence="1">The sequence shown here is derived from an EMBL/GenBank/DDBJ whole genome shotgun (WGS) entry which is preliminary data.</text>
</comment>
<reference evidence="2" key="1">
    <citation type="journal article" date="2019" name="Int. J. Syst. Evol. Microbiol.">
        <title>The Global Catalogue of Microorganisms (GCM) 10K type strain sequencing project: providing services to taxonomists for standard genome sequencing and annotation.</title>
        <authorList>
            <consortium name="The Broad Institute Genomics Platform"/>
            <consortium name="The Broad Institute Genome Sequencing Center for Infectious Disease"/>
            <person name="Wu L."/>
            <person name="Ma J."/>
        </authorList>
    </citation>
    <scope>NUCLEOTIDE SEQUENCE [LARGE SCALE GENOMIC DNA]</scope>
    <source>
        <strain evidence="2">JCM 13476</strain>
    </source>
</reference>
<gene>
    <name evidence="1" type="ORF">GCM10009093_18330</name>
</gene>
<evidence type="ECO:0000313" key="2">
    <source>
        <dbReference type="Proteomes" id="UP001500791"/>
    </source>
</evidence>
<organism evidence="1 2">
    <name type="scientific">Brevundimonas terrae</name>
    <dbReference type="NCBI Taxonomy" id="363631"/>
    <lineage>
        <taxon>Bacteria</taxon>
        <taxon>Pseudomonadati</taxon>
        <taxon>Pseudomonadota</taxon>
        <taxon>Alphaproteobacteria</taxon>
        <taxon>Caulobacterales</taxon>
        <taxon>Caulobacteraceae</taxon>
        <taxon>Brevundimonas</taxon>
    </lineage>
</organism>